<gene>
    <name evidence="2" type="ORF">Q5P01_002795</name>
</gene>
<dbReference type="Proteomes" id="UP001187415">
    <property type="component" value="Unassembled WGS sequence"/>
</dbReference>
<comment type="caution">
    <text evidence="2">The sequence shown here is derived from an EMBL/GenBank/DDBJ whole genome shotgun (WGS) entry which is preliminary data.</text>
</comment>
<evidence type="ECO:0000256" key="1">
    <source>
        <dbReference type="SAM" id="MobiDB-lite"/>
    </source>
</evidence>
<dbReference type="AlphaFoldDB" id="A0AA88NR37"/>
<sequence length="102" mass="11288">MKTVSDCSDTEEGGQNLNPMNTESLFSREAASSPTGPRSYSRGESRLSSAADDRNYTCKHTKRENGLDPPASWPDLLCHWSENVPDHLSARGGRQRHHPLGH</sequence>
<proteinExistence type="predicted"/>
<evidence type="ECO:0000313" key="2">
    <source>
        <dbReference type="EMBL" id="KAK2863262.1"/>
    </source>
</evidence>
<organism evidence="2 3">
    <name type="scientific">Channa striata</name>
    <name type="common">Snakehead murrel</name>
    <name type="synonym">Ophicephalus striatus</name>
    <dbReference type="NCBI Taxonomy" id="64152"/>
    <lineage>
        <taxon>Eukaryota</taxon>
        <taxon>Metazoa</taxon>
        <taxon>Chordata</taxon>
        <taxon>Craniata</taxon>
        <taxon>Vertebrata</taxon>
        <taxon>Euteleostomi</taxon>
        <taxon>Actinopterygii</taxon>
        <taxon>Neopterygii</taxon>
        <taxon>Teleostei</taxon>
        <taxon>Neoteleostei</taxon>
        <taxon>Acanthomorphata</taxon>
        <taxon>Anabantaria</taxon>
        <taxon>Anabantiformes</taxon>
        <taxon>Channoidei</taxon>
        <taxon>Channidae</taxon>
        <taxon>Channa</taxon>
    </lineage>
</organism>
<keyword evidence="3" id="KW-1185">Reference proteome</keyword>
<dbReference type="EMBL" id="JAUPFM010000001">
    <property type="protein sequence ID" value="KAK2863262.1"/>
    <property type="molecule type" value="Genomic_DNA"/>
</dbReference>
<reference evidence="2" key="1">
    <citation type="submission" date="2023-07" db="EMBL/GenBank/DDBJ databases">
        <title>Chromosome-level Genome Assembly of Striped Snakehead (Channa striata).</title>
        <authorList>
            <person name="Liu H."/>
        </authorList>
    </citation>
    <scope>NUCLEOTIDE SEQUENCE</scope>
    <source>
        <strain evidence="2">Gz</strain>
        <tissue evidence="2">Muscle</tissue>
    </source>
</reference>
<evidence type="ECO:0000313" key="3">
    <source>
        <dbReference type="Proteomes" id="UP001187415"/>
    </source>
</evidence>
<name>A0AA88NR37_CHASR</name>
<protein>
    <submittedName>
        <fullName evidence="2">Uncharacterized protein</fullName>
    </submittedName>
</protein>
<feature type="region of interest" description="Disordered" evidence="1">
    <location>
        <begin position="1"/>
        <end position="71"/>
    </location>
</feature>
<feature type="compositionally biased region" description="Polar residues" evidence="1">
    <location>
        <begin position="13"/>
        <end position="38"/>
    </location>
</feature>
<accession>A0AA88NR37</accession>
<feature type="compositionally biased region" description="Basic and acidic residues" evidence="1">
    <location>
        <begin position="41"/>
        <end position="56"/>
    </location>
</feature>